<feature type="domain" description="PBP" evidence="1">
    <location>
        <begin position="88"/>
        <end position="274"/>
    </location>
</feature>
<dbReference type="Pfam" id="PF12727">
    <property type="entry name" value="PBP_like"/>
    <property type="match status" value="1"/>
</dbReference>
<name>A0A1L3GE50_SYNAC</name>
<sequence length="304" mass="33057">MEKLLSTKEVAQRLGVNEKMVYTLITEKGLPATKITGKWLFPAHLVEQWVESMTINYPTGSAELPHKSGLLMIAGSDDILLDRSLSLFMKLNSGDVVLFGAIGSLGGLKALRRGMCHIATSHLAEENENDYNFSYAASELDALPAVVNFCRREQGLIVAAGNPHGIAGCGDIAEKDLTVVNRALGASTRIIFDQQLQEAGIKPARIKGYGNEVAHHLDIGLEILSGRADVGPGIRPAAALLGLDFLPLRWERFDLLIPKDSFFDKSIQQFLALLHEPAFHKLAAALPGYDLSLSGRMLFPGESR</sequence>
<dbReference type="PANTHER" id="PTHR38431">
    <property type="entry name" value="BLL2305 PROTEIN"/>
    <property type="match status" value="1"/>
</dbReference>
<dbReference type="GO" id="GO:0003677">
    <property type="term" value="F:DNA binding"/>
    <property type="evidence" value="ECO:0007669"/>
    <property type="project" value="UniProtKB-KW"/>
</dbReference>
<keyword evidence="3" id="KW-0238">DNA-binding</keyword>
<dbReference type="InterPro" id="IPR024370">
    <property type="entry name" value="PBP_domain"/>
</dbReference>
<organism evidence="3 4">
    <name type="scientific">Syntrophotalea acetylenica</name>
    <name type="common">Pelobacter acetylenicus</name>
    <dbReference type="NCBI Taxonomy" id="29542"/>
    <lineage>
        <taxon>Bacteria</taxon>
        <taxon>Pseudomonadati</taxon>
        <taxon>Thermodesulfobacteriota</taxon>
        <taxon>Desulfuromonadia</taxon>
        <taxon>Desulfuromonadales</taxon>
        <taxon>Syntrophotaleaceae</taxon>
        <taxon>Syntrophotalea</taxon>
    </lineage>
</organism>
<dbReference type="KEGG" id="pace:A6070_12230"/>
<evidence type="ECO:0000313" key="4">
    <source>
        <dbReference type="Proteomes" id="UP000182264"/>
    </source>
</evidence>
<dbReference type="AlphaFoldDB" id="A0A1L3GE50"/>
<feature type="domain" description="Helix-turn-helix" evidence="2">
    <location>
        <begin position="4"/>
        <end position="52"/>
    </location>
</feature>
<reference evidence="3 4" key="1">
    <citation type="journal article" date="2017" name="Genome Announc.">
        <title>Complete Genome Sequences of Two Acetylene-Fermenting Pelobacter acetylenicus Strains.</title>
        <authorList>
            <person name="Sutton J.M."/>
            <person name="Baesman S.M."/>
            <person name="Fierst J.L."/>
            <person name="Poret-Peterson A.T."/>
            <person name="Oremland R.S."/>
            <person name="Dunlap D.S."/>
            <person name="Akob D.M."/>
        </authorList>
    </citation>
    <scope>NUCLEOTIDE SEQUENCE [LARGE SCALE GENOMIC DNA]</scope>
    <source>
        <strain evidence="3 4">DSM 3247</strain>
    </source>
</reference>
<dbReference type="InterPro" id="IPR041657">
    <property type="entry name" value="HTH_17"/>
</dbReference>
<accession>A0A1L3GE50</accession>
<dbReference type="NCBIfam" id="TIGR01764">
    <property type="entry name" value="excise"/>
    <property type="match status" value="1"/>
</dbReference>
<proteinExistence type="predicted"/>
<evidence type="ECO:0000313" key="3">
    <source>
        <dbReference type="EMBL" id="APG24221.1"/>
    </source>
</evidence>
<dbReference type="RefSeq" id="WP_072286039.1">
    <property type="nucleotide sequence ID" value="NZ_CP015455.1"/>
</dbReference>
<evidence type="ECO:0000259" key="1">
    <source>
        <dbReference type="Pfam" id="PF12727"/>
    </source>
</evidence>
<dbReference type="OrthoDB" id="9804758at2"/>
<keyword evidence="4" id="KW-1185">Reference proteome</keyword>
<dbReference type="STRING" id="29542.A6070_12230"/>
<dbReference type="EMBL" id="CP015518">
    <property type="protein sequence ID" value="APG24221.1"/>
    <property type="molecule type" value="Genomic_DNA"/>
</dbReference>
<gene>
    <name evidence="3" type="ORF">A7E75_03605</name>
</gene>
<dbReference type="Pfam" id="PF12728">
    <property type="entry name" value="HTH_17"/>
    <property type="match status" value="1"/>
</dbReference>
<dbReference type="SUPFAM" id="SSF53850">
    <property type="entry name" value="Periplasmic binding protein-like II"/>
    <property type="match status" value="1"/>
</dbReference>
<dbReference type="PANTHER" id="PTHR38431:SF1">
    <property type="entry name" value="BLL2305 PROTEIN"/>
    <property type="match status" value="1"/>
</dbReference>
<protein>
    <submittedName>
        <fullName evidence="3">DNA-binding protein</fullName>
    </submittedName>
</protein>
<dbReference type="Gene3D" id="3.40.190.10">
    <property type="entry name" value="Periplasmic binding protein-like II"/>
    <property type="match status" value="1"/>
</dbReference>
<dbReference type="Proteomes" id="UP000182264">
    <property type="component" value="Chromosome"/>
</dbReference>
<dbReference type="InterPro" id="IPR010093">
    <property type="entry name" value="SinI_DNA-bd"/>
</dbReference>
<evidence type="ECO:0000259" key="2">
    <source>
        <dbReference type="Pfam" id="PF12728"/>
    </source>
</evidence>